<dbReference type="PRINTS" id="PR00038">
    <property type="entry name" value="HTHLUXR"/>
</dbReference>
<proteinExistence type="predicted"/>
<dbReference type="InterPro" id="IPR016032">
    <property type="entry name" value="Sig_transdc_resp-reg_C-effctor"/>
</dbReference>
<dbReference type="RefSeq" id="WP_051457388.1">
    <property type="nucleotide sequence ID" value="NZ_CBCPIX010000001.1"/>
</dbReference>
<dbReference type="CDD" id="cd06170">
    <property type="entry name" value="LuxR_C_like"/>
    <property type="match status" value="1"/>
</dbReference>
<evidence type="ECO:0000256" key="2">
    <source>
        <dbReference type="ARBA" id="ARBA00023125"/>
    </source>
</evidence>
<dbReference type="PANTHER" id="PTHR43214">
    <property type="entry name" value="TWO-COMPONENT RESPONSE REGULATOR"/>
    <property type="match status" value="1"/>
</dbReference>
<dbReference type="SUPFAM" id="SSF46894">
    <property type="entry name" value="C-terminal effector domain of the bipartite response regulators"/>
    <property type="match status" value="1"/>
</dbReference>
<dbReference type="Gene3D" id="3.40.50.2300">
    <property type="match status" value="1"/>
</dbReference>
<keyword evidence="3" id="KW-0804">Transcription</keyword>
<dbReference type="AlphaFoldDB" id="A0A2X0QLJ8"/>
<accession>A0A2X0QLJ8</accession>
<dbReference type="GO" id="GO:0003677">
    <property type="term" value="F:DNA binding"/>
    <property type="evidence" value="ECO:0007669"/>
    <property type="project" value="UniProtKB-KW"/>
</dbReference>
<dbReference type="Proteomes" id="UP000270190">
    <property type="component" value="Unassembled WGS sequence"/>
</dbReference>
<dbReference type="InterPro" id="IPR000792">
    <property type="entry name" value="Tscrpt_reg_LuxR_C"/>
</dbReference>
<evidence type="ECO:0000313" key="5">
    <source>
        <dbReference type="EMBL" id="SPP27517.1"/>
    </source>
</evidence>
<keyword evidence="1" id="KW-0805">Transcription regulation</keyword>
<keyword evidence="2" id="KW-0238">DNA-binding</keyword>
<gene>
    <name evidence="5" type="ORF">BTBSAS_160020</name>
</gene>
<sequence>MIYIELRGRNIFCEGIKSMLDESLVNVIQENHIKTKHYRAYEDVRTAEAKICVIDAEYSGSNRVDYNEAKTKYVLFSQSFNSRSCNNKVKGFFSFSISKENLHSGLEAVLNKETFIDPFFMNNVIELKKDRGLNGAIRYKLTARESDVLQLIIGQFNNEKIADKLGLSENTVKNHVSHILQKMNVKSRNQVILKVRSHSDINPTEEYEYSL</sequence>
<evidence type="ECO:0000313" key="6">
    <source>
        <dbReference type="Proteomes" id="UP000270190"/>
    </source>
</evidence>
<feature type="domain" description="HTH luxR-type" evidence="4">
    <location>
        <begin position="132"/>
        <end position="199"/>
    </location>
</feature>
<dbReference type="SMART" id="SM00421">
    <property type="entry name" value="HTH_LUXR"/>
    <property type="match status" value="1"/>
</dbReference>
<dbReference type="EMBL" id="OUNC01000008">
    <property type="protein sequence ID" value="SPP27517.1"/>
    <property type="molecule type" value="Genomic_DNA"/>
</dbReference>
<name>A0A2X0QLJ8_BROTH</name>
<evidence type="ECO:0000256" key="1">
    <source>
        <dbReference type="ARBA" id="ARBA00023015"/>
    </source>
</evidence>
<dbReference type="InterPro" id="IPR039420">
    <property type="entry name" value="WalR-like"/>
</dbReference>
<dbReference type="Pfam" id="PF00196">
    <property type="entry name" value="GerE"/>
    <property type="match status" value="1"/>
</dbReference>
<dbReference type="GO" id="GO:0006355">
    <property type="term" value="P:regulation of DNA-templated transcription"/>
    <property type="evidence" value="ECO:0007669"/>
    <property type="project" value="InterPro"/>
</dbReference>
<protein>
    <submittedName>
        <fullName evidence="5">Putative two component transcriptional regulator</fullName>
    </submittedName>
</protein>
<evidence type="ECO:0000259" key="4">
    <source>
        <dbReference type="PROSITE" id="PS50043"/>
    </source>
</evidence>
<dbReference type="PROSITE" id="PS50043">
    <property type="entry name" value="HTH_LUXR_2"/>
    <property type="match status" value="1"/>
</dbReference>
<organism evidence="5 6">
    <name type="scientific">Brochothrix thermosphacta</name>
    <name type="common">Microbacterium thermosphactum</name>
    <dbReference type="NCBI Taxonomy" id="2756"/>
    <lineage>
        <taxon>Bacteria</taxon>
        <taxon>Bacillati</taxon>
        <taxon>Bacillota</taxon>
        <taxon>Bacilli</taxon>
        <taxon>Bacillales</taxon>
        <taxon>Listeriaceae</taxon>
        <taxon>Brochothrix</taxon>
    </lineage>
</organism>
<evidence type="ECO:0000256" key="3">
    <source>
        <dbReference type="ARBA" id="ARBA00023163"/>
    </source>
</evidence>
<reference evidence="6" key="1">
    <citation type="submission" date="2018-04" db="EMBL/GenBank/DDBJ databases">
        <authorList>
            <person name="Illikoud N."/>
        </authorList>
    </citation>
    <scope>NUCLEOTIDE SEQUENCE [LARGE SCALE GENOMIC DNA]</scope>
</reference>
<dbReference type="PANTHER" id="PTHR43214:SF42">
    <property type="entry name" value="TRANSCRIPTIONAL REGULATORY PROTEIN DESR"/>
    <property type="match status" value="1"/>
</dbReference>